<reference evidence="1 2" key="1">
    <citation type="submission" date="2018-07" db="EMBL/GenBank/DDBJ databases">
        <title>A draft genome of a endophytic bacteria, a new species of Pedobacter.</title>
        <authorList>
            <person name="Zhang Z.D."/>
            <person name="Chen Z.J."/>
        </authorList>
    </citation>
    <scope>NUCLEOTIDE SEQUENCE [LARGE SCALE GENOMIC DNA]</scope>
    <source>
        <strain evidence="1 2">RS10</strain>
    </source>
</reference>
<evidence type="ECO:0000313" key="2">
    <source>
        <dbReference type="Proteomes" id="UP000252081"/>
    </source>
</evidence>
<gene>
    <name evidence="1" type="ORF">DRW42_16140</name>
</gene>
<evidence type="ECO:0000313" key="1">
    <source>
        <dbReference type="EMBL" id="RBQ05514.1"/>
    </source>
</evidence>
<organism evidence="1 2">
    <name type="scientific">Pedobacter miscanthi</name>
    <dbReference type="NCBI Taxonomy" id="2259170"/>
    <lineage>
        <taxon>Bacteria</taxon>
        <taxon>Pseudomonadati</taxon>
        <taxon>Bacteroidota</taxon>
        <taxon>Sphingobacteriia</taxon>
        <taxon>Sphingobacteriales</taxon>
        <taxon>Sphingobacteriaceae</taxon>
        <taxon>Pedobacter</taxon>
    </lineage>
</organism>
<dbReference type="EMBL" id="QNQU01000013">
    <property type="protein sequence ID" value="RBQ05514.1"/>
    <property type="molecule type" value="Genomic_DNA"/>
</dbReference>
<protein>
    <submittedName>
        <fullName evidence="1">Uncharacterized protein</fullName>
    </submittedName>
</protein>
<proteinExistence type="predicted"/>
<sequence length="163" mass="18147">MFDIYYFFEKQYLHCSLAVVPAIAYSPRYAVGYSALSGLYSKIAATINGAIPNVPTERKRQFYNWLPMIRSYGTAAGTLFPPSREVSGLYGKITATINAATPNISTERKRQFYNWLPIIRSYGTAAGTLFPSSRGVPAGRGVIKHMIIIIINKIIKTIREPSC</sequence>
<name>A0A366KWP7_9SPHI</name>
<accession>A0A366KWP7</accession>
<dbReference type="Proteomes" id="UP000252081">
    <property type="component" value="Unassembled WGS sequence"/>
</dbReference>
<keyword evidence="2" id="KW-1185">Reference proteome</keyword>
<comment type="caution">
    <text evidence="1">The sequence shown here is derived from an EMBL/GenBank/DDBJ whole genome shotgun (WGS) entry which is preliminary data.</text>
</comment>
<dbReference type="AlphaFoldDB" id="A0A366KWP7"/>